<dbReference type="EMBL" id="CATOUU010000851">
    <property type="protein sequence ID" value="CAI9954819.1"/>
    <property type="molecule type" value="Genomic_DNA"/>
</dbReference>
<keyword evidence="1" id="KW-0472">Membrane</keyword>
<evidence type="ECO:0000313" key="3">
    <source>
        <dbReference type="EMBL" id="CAL6055450.1"/>
    </source>
</evidence>
<keyword evidence="1" id="KW-1133">Transmembrane helix</keyword>
<comment type="caution">
    <text evidence="2">The sequence shown here is derived from an EMBL/GenBank/DDBJ whole genome shotgun (WGS) entry which is preliminary data.</text>
</comment>
<evidence type="ECO:0000313" key="4">
    <source>
        <dbReference type="Proteomes" id="UP001642409"/>
    </source>
</evidence>
<accession>A0AA86UGE2</accession>
<feature type="transmembrane region" description="Helical" evidence="1">
    <location>
        <begin position="49"/>
        <end position="70"/>
    </location>
</feature>
<gene>
    <name evidence="2" type="ORF">HINF_LOCUS42464</name>
    <name evidence="3" type="ORF">HINF_LOCUS46550</name>
</gene>
<reference evidence="3 4" key="2">
    <citation type="submission" date="2024-07" db="EMBL/GenBank/DDBJ databases">
        <authorList>
            <person name="Akdeniz Z."/>
        </authorList>
    </citation>
    <scope>NUCLEOTIDE SEQUENCE [LARGE SCALE GENOMIC DNA]</scope>
</reference>
<reference evidence="2" key="1">
    <citation type="submission" date="2023-06" db="EMBL/GenBank/DDBJ databases">
        <authorList>
            <person name="Kurt Z."/>
        </authorList>
    </citation>
    <scope>NUCLEOTIDE SEQUENCE</scope>
</reference>
<keyword evidence="4" id="KW-1185">Reference proteome</keyword>
<name>A0AA86UGE2_9EUKA</name>
<dbReference type="AlphaFoldDB" id="A0AA86UGE2"/>
<protein>
    <submittedName>
        <fullName evidence="2">Uncharacterized protein</fullName>
    </submittedName>
</protein>
<organism evidence="2">
    <name type="scientific">Hexamita inflata</name>
    <dbReference type="NCBI Taxonomy" id="28002"/>
    <lineage>
        <taxon>Eukaryota</taxon>
        <taxon>Metamonada</taxon>
        <taxon>Diplomonadida</taxon>
        <taxon>Hexamitidae</taxon>
        <taxon>Hexamitinae</taxon>
        <taxon>Hexamita</taxon>
    </lineage>
</organism>
<evidence type="ECO:0000256" key="1">
    <source>
        <dbReference type="SAM" id="Phobius"/>
    </source>
</evidence>
<evidence type="ECO:0000313" key="2">
    <source>
        <dbReference type="EMBL" id="CAI9954819.1"/>
    </source>
</evidence>
<proteinExistence type="predicted"/>
<keyword evidence="1" id="KW-0812">Transmembrane</keyword>
<dbReference type="EMBL" id="CAXDID020000206">
    <property type="protein sequence ID" value="CAL6055450.1"/>
    <property type="molecule type" value="Genomic_DNA"/>
</dbReference>
<sequence length="198" mass="23238">MLKTLRYLNSHYTLPKILSNLECLKLISNGLHQLVCSLFETTCDLQIQILRYQMVMMLALAIITLAFPLYKPMGRPKTISNQEFSTALSSYFRIVHSRELSSDSELHEAFNDVQKINRTRIWESVSVSLNKTKQQVKNFFFNTWADRFVVKDNYKDFIDSEDEPPKQPKKLLKFQDFKVQSQLNILQDDEIVGLFDFQ</sequence>
<dbReference type="Proteomes" id="UP001642409">
    <property type="component" value="Unassembled WGS sequence"/>
</dbReference>